<feature type="compositionally biased region" description="Basic residues" evidence="6">
    <location>
        <begin position="260"/>
        <end position="272"/>
    </location>
</feature>
<dbReference type="PANTHER" id="PTHR43671">
    <property type="entry name" value="SERINE/THREONINE-PROTEIN KINASE NEK"/>
    <property type="match status" value="1"/>
</dbReference>
<reference evidence="8" key="1">
    <citation type="submission" date="2021-01" db="EMBL/GenBank/DDBJ databases">
        <title>Whole genome shotgun sequence of Sinosporangium siamense NBRC 109515.</title>
        <authorList>
            <person name="Komaki H."/>
            <person name="Tamura T."/>
        </authorList>
    </citation>
    <scope>NUCLEOTIDE SEQUENCE</scope>
    <source>
        <strain evidence="8">NBRC 109515</strain>
    </source>
</reference>
<keyword evidence="5" id="KW-0067">ATP-binding</keyword>
<dbReference type="Pfam" id="PF00652">
    <property type="entry name" value="Ricin_B_lectin"/>
    <property type="match status" value="1"/>
</dbReference>
<name>A0A919RN41_9ACTN</name>
<dbReference type="SMART" id="SM00458">
    <property type="entry name" value="RICIN"/>
    <property type="match status" value="1"/>
</dbReference>
<proteinExistence type="predicted"/>
<feature type="region of interest" description="Disordered" evidence="6">
    <location>
        <begin position="374"/>
        <end position="399"/>
    </location>
</feature>
<dbReference type="InterPro" id="IPR035992">
    <property type="entry name" value="Ricin_B-like_lectins"/>
</dbReference>
<feature type="compositionally biased region" description="Polar residues" evidence="6">
    <location>
        <begin position="337"/>
        <end position="348"/>
    </location>
</feature>
<keyword evidence="3" id="KW-0547">Nucleotide-binding</keyword>
<comment type="caution">
    <text evidence="8">The sequence shown here is derived from an EMBL/GenBank/DDBJ whole genome shotgun (WGS) entry which is preliminary data.</text>
</comment>
<dbReference type="Pfam" id="PF00069">
    <property type="entry name" value="Pkinase"/>
    <property type="match status" value="1"/>
</dbReference>
<feature type="compositionally biased region" description="Basic and acidic residues" evidence="6">
    <location>
        <begin position="387"/>
        <end position="399"/>
    </location>
</feature>
<feature type="region of interest" description="Disordered" evidence="6">
    <location>
        <begin position="306"/>
        <end position="354"/>
    </location>
</feature>
<dbReference type="SMART" id="SM00220">
    <property type="entry name" value="S_TKc"/>
    <property type="match status" value="1"/>
</dbReference>
<dbReference type="PANTHER" id="PTHR43671:SF13">
    <property type="entry name" value="SERINE_THREONINE-PROTEIN KINASE NEK2"/>
    <property type="match status" value="1"/>
</dbReference>
<organism evidence="8 9">
    <name type="scientific">Sinosporangium siamense</name>
    <dbReference type="NCBI Taxonomy" id="1367973"/>
    <lineage>
        <taxon>Bacteria</taxon>
        <taxon>Bacillati</taxon>
        <taxon>Actinomycetota</taxon>
        <taxon>Actinomycetes</taxon>
        <taxon>Streptosporangiales</taxon>
        <taxon>Streptosporangiaceae</taxon>
        <taxon>Sinosporangium</taxon>
    </lineage>
</organism>
<gene>
    <name evidence="8" type="ORF">Ssi02_61310</name>
</gene>
<dbReference type="CDD" id="cd14014">
    <property type="entry name" value="STKc_PknB_like"/>
    <property type="match status" value="1"/>
</dbReference>
<evidence type="ECO:0000256" key="4">
    <source>
        <dbReference type="ARBA" id="ARBA00022777"/>
    </source>
</evidence>
<dbReference type="EMBL" id="BOOW01000039">
    <property type="protein sequence ID" value="GII95900.1"/>
    <property type="molecule type" value="Genomic_DNA"/>
</dbReference>
<dbReference type="Gene3D" id="1.10.510.10">
    <property type="entry name" value="Transferase(Phosphotransferase) domain 1"/>
    <property type="match status" value="1"/>
</dbReference>
<dbReference type="SUPFAM" id="SSF56112">
    <property type="entry name" value="Protein kinase-like (PK-like)"/>
    <property type="match status" value="1"/>
</dbReference>
<protein>
    <recommendedName>
        <fullName evidence="1">non-specific serine/threonine protein kinase</fullName>
        <ecNumber evidence="1">2.7.11.1</ecNumber>
    </recommendedName>
</protein>
<keyword evidence="4" id="KW-0418">Kinase</keyword>
<accession>A0A919RN41</accession>
<sequence length="488" mass="50794">MPALHSDDPADLGGYKLHGRLGASLTGTTYLGRRGQNDYAVKVLNGESRPSAGELEAAATVPAYCTARIVEVGEWGDHPYVVSDYIPGPSLHALVTSEGPRRGTELERIAVKTLAGLAAIHQAGIVHGNLHPGNVICGPEGAVVVDFGLAVGTRPPFATPEQVAGGRFVPAGDLFAWAAVMVFAASGQPPFGDGNPAIVAHRILRDDAYLGPLNGVLREVVAECLAKEPTARPTAQGAQMAFIGGDAPPPPPAAPGLAKKPSRRAATRRKPRDMRVPAIAGACAVLLLGGGTAWIMTSGDADSRAVATSASPSAKRDESKPTETSRPRGAVTARHTVPSSADPTSAGANSGRADKYRNEATGMCLSVDTSETGEEAVQRSCVDGDEEHSGNDKPPLDGDELWWRFEERSLRNTETGLCLAAASTKSGGEVVQRSCEAGRTAQHWTYEGGNLRNAATGMCLTIPEGEALSGLAAVQRPCGPAAEQTWQR</sequence>
<dbReference type="InterPro" id="IPR000719">
    <property type="entry name" value="Prot_kinase_dom"/>
</dbReference>
<evidence type="ECO:0000256" key="2">
    <source>
        <dbReference type="ARBA" id="ARBA00022679"/>
    </source>
</evidence>
<evidence type="ECO:0000256" key="1">
    <source>
        <dbReference type="ARBA" id="ARBA00012513"/>
    </source>
</evidence>
<dbReference type="CDD" id="cd00161">
    <property type="entry name" value="beta-trefoil_Ricin-like"/>
    <property type="match status" value="1"/>
</dbReference>
<dbReference type="SUPFAM" id="SSF50370">
    <property type="entry name" value="Ricin B-like lectins"/>
    <property type="match status" value="1"/>
</dbReference>
<feature type="region of interest" description="Disordered" evidence="6">
    <location>
        <begin position="241"/>
        <end position="274"/>
    </location>
</feature>
<evidence type="ECO:0000259" key="7">
    <source>
        <dbReference type="PROSITE" id="PS50011"/>
    </source>
</evidence>
<dbReference type="InterPro" id="IPR011009">
    <property type="entry name" value="Kinase-like_dom_sf"/>
</dbReference>
<dbReference type="EC" id="2.7.11.1" evidence="1"/>
<dbReference type="GO" id="GO:0004674">
    <property type="term" value="F:protein serine/threonine kinase activity"/>
    <property type="evidence" value="ECO:0007669"/>
    <property type="project" value="UniProtKB-EC"/>
</dbReference>
<evidence type="ECO:0000256" key="5">
    <source>
        <dbReference type="ARBA" id="ARBA00022840"/>
    </source>
</evidence>
<evidence type="ECO:0000256" key="3">
    <source>
        <dbReference type="ARBA" id="ARBA00022741"/>
    </source>
</evidence>
<dbReference type="AlphaFoldDB" id="A0A919RN41"/>
<feature type="domain" description="Protein kinase" evidence="7">
    <location>
        <begin position="15"/>
        <end position="243"/>
    </location>
</feature>
<dbReference type="InterPro" id="IPR050660">
    <property type="entry name" value="NEK_Ser/Thr_kinase"/>
</dbReference>
<evidence type="ECO:0000313" key="9">
    <source>
        <dbReference type="Proteomes" id="UP000606172"/>
    </source>
</evidence>
<dbReference type="Proteomes" id="UP000606172">
    <property type="component" value="Unassembled WGS sequence"/>
</dbReference>
<keyword evidence="9" id="KW-1185">Reference proteome</keyword>
<dbReference type="PROSITE" id="PS50231">
    <property type="entry name" value="RICIN_B_LECTIN"/>
    <property type="match status" value="1"/>
</dbReference>
<evidence type="ECO:0000256" key="6">
    <source>
        <dbReference type="SAM" id="MobiDB-lite"/>
    </source>
</evidence>
<keyword evidence="2" id="KW-0808">Transferase</keyword>
<evidence type="ECO:0000313" key="8">
    <source>
        <dbReference type="EMBL" id="GII95900.1"/>
    </source>
</evidence>
<dbReference type="Gene3D" id="2.80.10.50">
    <property type="match status" value="1"/>
</dbReference>
<feature type="compositionally biased region" description="Basic and acidic residues" evidence="6">
    <location>
        <begin position="314"/>
        <end position="326"/>
    </location>
</feature>
<dbReference type="InterPro" id="IPR000772">
    <property type="entry name" value="Ricin_B_lectin"/>
</dbReference>
<dbReference type="GO" id="GO:0005524">
    <property type="term" value="F:ATP binding"/>
    <property type="evidence" value="ECO:0007669"/>
    <property type="project" value="UniProtKB-KW"/>
</dbReference>
<dbReference type="RefSeq" id="WP_204030934.1">
    <property type="nucleotide sequence ID" value="NZ_BOOW01000039.1"/>
</dbReference>
<dbReference type="PROSITE" id="PS50011">
    <property type="entry name" value="PROTEIN_KINASE_DOM"/>
    <property type="match status" value="1"/>
</dbReference>